<feature type="transmembrane region" description="Helical" evidence="4">
    <location>
        <begin position="191"/>
        <end position="209"/>
    </location>
</feature>
<dbReference type="InterPro" id="IPR036736">
    <property type="entry name" value="ACP-like_sf"/>
</dbReference>
<feature type="transmembrane region" description="Helical" evidence="4">
    <location>
        <begin position="707"/>
        <end position="731"/>
    </location>
</feature>
<dbReference type="CDD" id="cd05931">
    <property type="entry name" value="FAAL"/>
    <property type="match status" value="1"/>
</dbReference>
<dbReference type="Pfam" id="PF00550">
    <property type="entry name" value="PP-binding"/>
    <property type="match status" value="1"/>
</dbReference>
<dbReference type="CDD" id="cd07989">
    <property type="entry name" value="LPLAT_AGPAT-like"/>
    <property type="match status" value="1"/>
</dbReference>
<dbReference type="SUPFAM" id="SSF56801">
    <property type="entry name" value="Acetyl-CoA synthetase-like"/>
    <property type="match status" value="1"/>
</dbReference>
<comment type="similarity">
    <text evidence="1">Belongs to the ATP-dependent AMP-binding enzyme family.</text>
</comment>
<organism evidence="6 7">
    <name type="scientific">Thiohalophilus thiocyanatoxydans</name>
    <dbReference type="NCBI Taxonomy" id="381308"/>
    <lineage>
        <taxon>Bacteria</taxon>
        <taxon>Pseudomonadati</taxon>
        <taxon>Pseudomonadota</taxon>
        <taxon>Gammaproteobacteria</taxon>
        <taxon>Thiohalomonadales</taxon>
        <taxon>Thiohalophilaceae</taxon>
        <taxon>Thiohalophilus</taxon>
    </lineage>
</organism>
<dbReference type="GO" id="GO:0071766">
    <property type="term" value="P:Actinobacterium-type cell wall biogenesis"/>
    <property type="evidence" value="ECO:0007669"/>
    <property type="project" value="UniProtKB-ARBA"/>
</dbReference>
<dbReference type="InterPro" id="IPR042099">
    <property type="entry name" value="ANL_N_sf"/>
</dbReference>
<dbReference type="GO" id="GO:0005886">
    <property type="term" value="C:plasma membrane"/>
    <property type="evidence" value="ECO:0007669"/>
    <property type="project" value="TreeGrafter"/>
</dbReference>
<comment type="caution">
    <text evidence="6">The sequence shown here is derived from an EMBL/GenBank/DDBJ whole genome shotgun (WGS) entry which is preliminary data.</text>
</comment>
<dbReference type="GO" id="GO:0016746">
    <property type="term" value="F:acyltransferase activity"/>
    <property type="evidence" value="ECO:0007669"/>
    <property type="project" value="UniProtKB-KW"/>
</dbReference>
<dbReference type="InterPro" id="IPR040097">
    <property type="entry name" value="FAAL/FAAC"/>
</dbReference>
<sequence>MTRQTHRVSNTDADLQQRLLDTVRALRHELHPDSDDSEVQLDAALERELGFDSLSRAELLARLEREFHIGLSEQQLASAETPRDLLRAVTRAAPQLAQKRERSPPAAAPANRPEARAAPHEATTLTGVLDWHVQTQPERVQLYLYDEDADPQPISYQALRDGALAIAAGLLAHGVKPGQTVAIMLPTGRDYLGCFFGILYAGAIPVPIYPPARPSQLEEHLQRHAGILANAAAVLLITMSEARSLARLLKSRVQTLDTIVTPDDLHREPATLLPPITSQDIAFIQYTSGSTDQPKGVVLRHADLLANIRAMGHAIRADSTDVFVSWLPLYHDMGLIGAWLGSLYYAMTLILMSPLTFLSRPQRWLWAVHHHRGTISAGPNFAYELCLSRIPDEALAGLDLGSLRLLFSGAEPVSPQTVRRFNQRFGHYGLHPTTLAPVYGLAEAAVGLAFPPLGRGPLIDRIERDIFMQQHRAQPAAGDDAKALEYVACGQPLPGYELRVVDDSSRELPERQQGRLQFRGPSATSGYYRNPEATRALFDDTWLETGDLAYIAGGDVYLTSRIKDVIIRGGRNIYPYETEHAIGELEGVRKGCVAIFGSVDPESGTERLVVMAETRLTDSAARADLQTRIRHTSHDLLGMPPDNVVLAPPRTILKTSSGKIRRPATRELYEQGRIGDKPRPVWWQIARLISASLLPETRRIGRSLRQLMYAAYGQLLFWLLAPVIWTLVVILPRESWRWAVMRRGARLLLRLAGVPLQVHGTERLAGDGARVIVANHASYLDGIVLVATLDRPFSFIAKRELQSQWLAGLFLKRIGTRFVERFDKQKGMLDARRIAELAGRGRSLLFFPEGTLRRMPGLMAFHMGAFAAAAQADIPVLPITLRGTRSILRGDTWFPRHGAVSVLIGEPIAPDGSDWAAAVRLRDTARNRILKQLGEPDLAGELS</sequence>
<reference evidence="6 7" key="1">
    <citation type="submission" date="2019-03" db="EMBL/GenBank/DDBJ databases">
        <title>Genomic Encyclopedia of Type Strains, Phase IV (KMG-IV): sequencing the most valuable type-strain genomes for metagenomic binning, comparative biology and taxonomic classification.</title>
        <authorList>
            <person name="Goeker M."/>
        </authorList>
    </citation>
    <scope>NUCLEOTIDE SEQUENCE [LARGE SCALE GENOMIC DNA]</scope>
    <source>
        <strain evidence="6 7">DSM 16326</strain>
    </source>
</reference>
<keyword evidence="6" id="KW-0012">Acyltransferase</keyword>
<dbReference type="GO" id="GO:0006633">
    <property type="term" value="P:fatty acid biosynthetic process"/>
    <property type="evidence" value="ECO:0007669"/>
    <property type="project" value="TreeGrafter"/>
</dbReference>
<dbReference type="GO" id="GO:0016874">
    <property type="term" value="F:ligase activity"/>
    <property type="evidence" value="ECO:0007669"/>
    <property type="project" value="UniProtKB-KW"/>
</dbReference>
<evidence type="ECO:0000313" key="7">
    <source>
        <dbReference type="Proteomes" id="UP000294914"/>
    </source>
</evidence>
<dbReference type="EMBL" id="SOQX01000008">
    <property type="protein sequence ID" value="TDX99308.1"/>
    <property type="molecule type" value="Genomic_DNA"/>
</dbReference>
<dbReference type="GO" id="GO:0070566">
    <property type="term" value="F:adenylyltransferase activity"/>
    <property type="evidence" value="ECO:0007669"/>
    <property type="project" value="TreeGrafter"/>
</dbReference>
<keyword evidence="6" id="KW-0808">Transferase</keyword>
<dbReference type="InterPro" id="IPR000873">
    <property type="entry name" value="AMP-dep_synth/lig_dom"/>
</dbReference>
<dbReference type="SUPFAM" id="SSF69593">
    <property type="entry name" value="Glycerol-3-phosphate (1)-acyltransferase"/>
    <property type="match status" value="1"/>
</dbReference>
<proteinExistence type="inferred from homology"/>
<dbReference type="AlphaFoldDB" id="A0A4R8IPI2"/>
<evidence type="ECO:0000259" key="5">
    <source>
        <dbReference type="PROSITE" id="PS50075"/>
    </source>
</evidence>
<dbReference type="RefSeq" id="WP_134085047.1">
    <property type="nucleotide sequence ID" value="NZ_SOQX01000008.1"/>
</dbReference>
<keyword evidence="4" id="KW-0472">Membrane</keyword>
<dbReference type="Pfam" id="PF01553">
    <property type="entry name" value="Acyltransferase"/>
    <property type="match status" value="1"/>
</dbReference>
<protein>
    <submittedName>
        <fullName evidence="6">1-acyl-sn-glycerol-3-phosphate acyltransferase</fullName>
    </submittedName>
</protein>
<dbReference type="PROSITE" id="PS50075">
    <property type="entry name" value="CARRIER"/>
    <property type="match status" value="1"/>
</dbReference>
<dbReference type="PANTHER" id="PTHR22754">
    <property type="entry name" value="DISCO-INTERACTING PROTEIN 2 DIP2 -RELATED"/>
    <property type="match status" value="1"/>
</dbReference>
<dbReference type="Gene3D" id="3.40.50.12780">
    <property type="entry name" value="N-terminal domain of ligase-like"/>
    <property type="match status" value="1"/>
</dbReference>
<keyword evidence="4" id="KW-1133">Transmembrane helix</keyword>
<dbReference type="PANTHER" id="PTHR22754:SF32">
    <property type="entry name" value="DISCO-INTERACTING PROTEIN 2"/>
    <property type="match status" value="1"/>
</dbReference>
<feature type="domain" description="Carrier" evidence="5">
    <location>
        <begin position="17"/>
        <end position="93"/>
    </location>
</feature>
<keyword evidence="2" id="KW-0436">Ligase</keyword>
<dbReference type="Gene3D" id="1.10.1200.10">
    <property type="entry name" value="ACP-like"/>
    <property type="match status" value="1"/>
</dbReference>
<feature type="transmembrane region" description="Helical" evidence="4">
    <location>
        <begin position="221"/>
        <end position="242"/>
    </location>
</feature>
<keyword evidence="7" id="KW-1185">Reference proteome</keyword>
<evidence type="ECO:0000313" key="6">
    <source>
        <dbReference type="EMBL" id="TDX99308.1"/>
    </source>
</evidence>
<dbReference type="InterPro" id="IPR002123">
    <property type="entry name" value="Plipid/glycerol_acylTrfase"/>
</dbReference>
<dbReference type="InterPro" id="IPR045851">
    <property type="entry name" value="AMP-bd_C_sf"/>
</dbReference>
<dbReference type="InterPro" id="IPR009081">
    <property type="entry name" value="PP-bd_ACP"/>
</dbReference>
<name>A0A4R8IPI2_9GAMM</name>
<dbReference type="SMART" id="SM00563">
    <property type="entry name" value="PlsC"/>
    <property type="match status" value="1"/>
</dbReference>
<accession>A0A4R8IPI2</accession>
<evidence type="ECO:0000256" key="4">
    <source>
        <dbReference type="SAM" id="Phobius"/>
    </source>
</evidence>
<dbReference type="Gene3D" id="3.30.300.30">
    <property type="match status" value="1"/>
</dbReference>
<feature type="region of interest" description="Disordered" evidence="3">
    <location>
        <begin position="94"/>
        <end position="119"/>
    </location>
</feature>
<evidence type="ECO:0000256" key="3">
    <source>
        <dbReference type="SAM" id="MobiDB-lite"/>
    </source>
</evidence>
<evidence type="ECO:0000256" key="2">
    <source>
        <dbReference type="ARBA" id="ARBA00022598"/>
    </source>
</evidence>
<keyword evidence="4" id="KW-0812">Transmembrane</keyword>
<dbReference type="OrthoDB" id="5296889at2"/>
<dbReference type="Pfam" id="PF00501">
    <property type="entry name" value="AMP-binding"/>
    <property type="match status" value="1"/>
</dbReference>
<evidence type="ECO:0000256" key="1">
    <source>
        <dbReference type="ARBA" id="ARBA00006432"/>
    </source>
</evidence>
<dbReference type="Proteomes" id="UP000294914">
    <property type="component" value="Unassembled WGS sequence"/>
</dbReference>
<gene>
    <name evidence="6" type="ORF">EDC23_2519</name>
</gene>
<dbReference type="FunFam" id="3.40.50.12780:FF:000013">
    <property type="entry name" value="Long-chain-fatty-acid--AMP ligase FadD32"/>
    <property type="match status" value="1"/>
</dbReference>
<dbReference type="SUPFAM" id="SSF47336">
    <property type="entry name" value="ACP-like"/>
    <property type="match status" value="1"/>
</dbReference>
<feature type="transmembrane region" description="Helical" evidence="4">
    <location>
        <begin position="335"/>
        <end position="355"/>
    </location>
</feature>